<feature type="coiled-coil region" evidence="1">
    <location>
        <begin position="285"/>
        <end position="368"/>
    </location>
</feature>
<feature type="region of interest" description="Disordered" evidence="2">
    <location>
        <begin position="608"/>
        <end position="796"/>
    </location>
</feature>
<feature type="coiled-coil region" evidence="1">
    <location>
        <begin position="92"/>
        <end position="129"/>
    </location>
</feature>
<feature type="compositionally biased region" description="Pro residues" evidence="2">
    <location>
        <begin position="559"/>
        <end position="578"/>
    </location>
</feature>
<feature type="compositionally biased region" description="Low complexity" evidence="2">
    <location>
        <begin position="678"/>
        <end position="688"/>
    </location>
</feature>
<feature type="region of interest" description="Disordered" evidence="2">
    <location>
        <begin position="548"/>
        <end position="586"/>
    </location>
</feature>
<name>A0A0G4EQA3_VITBC</name>
<sequence length="949" mass="107743">MPSTPLSSQSAATSHWDKSRPSSARTASPHDRHISHLTRKARASSYFKRTKHVSIKTKRGTFQYLRKHRRPPSPGADLQDSENAFQLPFAMLAEHQRLQRRVEEQSEKIKELHKQHELMADKLESQERESQRVTEWLHEELKKREKTICRLERDIESQEVEFTIRLAEERSKWEGGAKERLDALQRENAALKKENEAFKAESAAYEAFRRDERRYHEEIHRQQEDIEKLKVTLYDQTKRHERELAEKTQQIAGMKEKVRSEILATEQEEMARVLGEDLKAQQQLSSKWQSEVQLYQTERQQLKQQIKDIKSQLMEERHQHETTKEMLKKATSHLAQSRKMNTTLLPLIDTLEGHSENLSAQLKRERQDVDTFLDGQPLPALPSSIDQSRTCLLPLTDRPRPSKMATKGPRVSAYELTERLTAPPLPPKIRAKSIPGLRDTIRRPSKGRRKTSADSDVPPTSKEQLIELCRVQAKEVERLNRVVHDHAVATQKAKDDCQKLLGLRSRVEEFLNDSLDEVSQELETERLTRRQRDIEEERQRIMQFSLPPISPTQREALPLPEPTAPTAPPAPVAPPPAPAAEKYQTSQTFPSVQEDSFATSFFTAHVSSAQSGAGPDVRPEARADLPTRPQPHVPSMPIEPPTNQPSFYTQRPVHHVPSHSSQRSLAIVNEVTSDPSTPISKPARRASPPSRPSPGAIPPPPFLPSPPCDESDRAPSALDKLQLVGRSLMQPPSAKPPDQPKPARGAPRARQQRMRATYPPPERRQTRPPNVPPLKLPKDRARGTSLRPLPKDSLQRSARKVRELPYVRHGGKGSLVSVEGGERDTFLAGAIRRVREEGGDLHDITDMRVPLGELAWKDKERVLRLLFQKINERGPQMATIKRKLRRDVGELAKLVPHKPSPPLGEAPDPAAREDTQQDECESVDPDRTVKDDKAGQPEGDTFMTAVPIE</sequence>
<evidence type="ECO:0000256" key="2">
    <source>
        <dbReference type="SAM" id="MobiDB-lite"/>
    </source>
</evidence>
<feature type="region of interest" description="Disordered" evidence="2">
    <location>
        <begin position="423"/>
        <end position="461"/>
    </location>
</feature>
<dbReference type="STRING" id="1169540.A0A0G4EQA3"/>
<protein>
    <submittedName>
        <fullName evidence="3">Uncharacterized protein</fullName>
    </submittedName>
</protein>
<dbReference type="AlphaFoldDB" id="A0A0G4EQA3"/>
<gene>
    <name evidence="3" type="ORF">Vbra_12666</name>
</gene>
<evidence type="ECO:0000313" key="4">
    <source>
        <dbReference type="Proteomes" id="UP000041254"/>
    </source>
</evidence>
<accession>A0A0G4EQA3</accession>
<dbReference type="Proteomes" id="UP000041254">
    <property type="component" value="Unassembled WGS sequence"/>
</dbReference>
<feature type="coiled-coil region" evidence="1">
    <location>
        <begin position="174"/>
        <end position="201"/>
    </location>
</feature>
<dbReference type="EMBL" id="CDMY01000289">
    <property type="protein sequence ID" value="CEL99799.1"/>
    <property type="molecule type" value="Genomic_DNA"/>
</dbReference>
<keyword evidence="1" id="KW-0175">Coiled coil</keyword>
<feature type="compositionally biased region" description="Polar residues" evidence="2">
    <location>
        <begin position="658"/>
        <end position="677"/>
    </location>
</feature>
<dbReference type="InParanoid" id="A0A0G4EQA3"/>
<dbReference type="PANTHER" id="PTHR45615:SF80">
    <property type="entry name" value="GRIP DOMAIN-CONTAINING PROTEIN"/>
    <property type="match status" value="1"/>
</dbReference>
<feature type="compositionally biased region" description="Polar residues" evidence="2">
    <location>
        <begin position="1"/>
        <end position="13"/>
    </location>
</feature>
<evidence type="ECO:0000256" key="1">
    <source>
        <dbReference type="SAM" id="Coils"/>
    </source>
</evidence>
<evidence type="ECO:0000313" key="3">
    <source>
        <dbReference type="EMBL" id="CEL99799.1"/>
    </source>
</evidence>
<organism evidence="3 4">
    <name type="scientific">Vitrella brassicaformis (strain CCMP3155)</name>
    <dbReference type="NCBI Taxonomy" id="1169540"/>
    <lineage>
        <taxon>Eukaryota</taxon>
        <taxon>Sar</taxon>
        <taxon>Alveolata</taxon>
        <taxon>Colpodellida</taxon>
        <taxon>Vitrellaceae</taxon>
        <taxon>Vitrella</taxon>
    </lineage>
</organism>
<dbReference type="PANTHER" id="PTHR45615">
    <property type="entry name" value="MYOSIN HEAVY CHAIN, NON-MUSCLE"/>
    <property type="match status" value="1"/>
</dbReference>
<feature type="region of interest" description="Disordered" evidence="2">
    <location>
        <begin position="1"/>
        <end position="48"/>
    </location>
</feature>
<feature type="compositionally biased region" description="Basic and acidic residues" evidence="2">
    <location>
        <begin position="924"/>
        <end position="935"/>
    </location>
</feature>
<keyword evidence="4" id="KW-1185">Reference proteome</keyword>
<reference evidence="3 4" key="1">
    <citation type="submission" date="2014-11" db="EMBL/GenBank/DDBJ databases">
        <authorList>
            <person name="Zhu J."/>
            <person name="Qi W."/>
            <person name="Song R."/>
        </authorList>
    </citation>
    <scope>NUCLEOTIDE SEQUENCE [LARGE SCALE GENOMIC DNA]</scope>
</reference>
<feature type="compositionally biased region" description="Pro residues" evidence="2">
    <location>
        <begin position="689"/>
        <end position="707"/>
    </location>
</feature>
<feature type="compositionally biased region" description="Pro residues" evidence="2">
    <location>
        <begin position="628"/>
        <end position="643"/>
    </location>
</feature>
<feature type="region of interest" description="Disordered" evidence="2">
    <location>
        <begin position="893"/>
        <end position="949"/>
    </location>
</feature>
<dbReference type="VEuPathDB" id="CryptoDB:Vbra_12666"/>
<proteinExistence type="predicted"/>
<feature type="compositionally biased region" description="Basic residues" evidence="2">
    <location>
        <begin position="35"/>
        <end position="48"/>
    </location>
</feature>